<evidence type="ECO:0000256" key="6">
    <source>
        <dbReference type="ARBA" id="ARBA00023136"/>
    </source>
</evidence>
<comment type="caution">
    <text evidence="10">The sequence shown here is derived from an EMBL/GenBank/DDBJ whole genome shotgun (WGS) entry which is preliminary data.</text>
</comment>
<feature type="transmembrane region" description="Helical" evidence="8">
    <location>
        <begin position="349"/>
        <end position="369"/>
    </location>
</feature>
<evidence type="ECO:0000256" key="7">
    <source>
        <dbReference type="SAM" id="MobiDB-lite"/>
    </source>
</evidence>
<accession>A0ABS3W8W3</accession>
<dbReference type="Proteomes" id="UP000670947">
    <property type="component" value="Unassembled WGS sequence"/>
</dbReference>
<evidence type="ECO:0000256" key="8">
    <source>
        <dbReference type="SAM" id="Phobius"/>
    </source>
</evidence>
<feature type="transmembrane region" description="Helical" evidence="8">
    <location>
        <begin position="206"/>
        <end position="223"/>
    </location>
</feature>
<feature type="transmembrane region" description="Helical" evidence="8">
    <location>
        <begin position="59"/>
        <end position="85"/>
    </location>
</feature>
<feature type="transmembrane region" description="Helical" evidence="8">
    <location>
        <begin position="282"/>
        <end position="303"/>
    </location>
</feature>
<feature type="transmembrane region" description="Helical" evidence="8">
    <location>
        <begin position="150"/>
        <end position="170"/>
    </location>
</feature>
<keyword evidence="4 8" id="KW-0812">Transmembrane</keyword>
<keyword evidence="10" id="KW-0012">Acyltransferase</keyword>
<evidence type="ECO:0000256" key="2">
    <source>
        <dbReference type="ARBA" id="ARBA00007400"/>
    </source>
</evidence>
<dbReference type="RefSeq" id="WP_208847669.1">
    <property type="nucleotide sequence ID" value="NZ_JAGGDJ010000005.1"/>
</dbReference>
<feature type="transmembrane region" description="Helical" evidence="8">
    <location>
        <begin position="244"/>
        <end position="262"/>
    </location>
</feature>
<feature type="region of interest" description="Disordered" evidence="7">
    <location>
        <begin position="391"/>
        <end position="414"/>
    </location>
</feature>
<keyword evidence="3" id="KW-1003">Cell membrane</keyword>
<organism evidence="10 11">
    <name type="scientific">Paenibacillus artemisiicola</name>
    <dbReference type="NCBI Taxonomy" id="1172618"/>
    <lineage>
        <taxon>Bacteria</taxon>
        <taxon>Bacillati</taxon>
        <taxon>Bacillota</taxon>
        <taxon>Bacilli</taxon>
        <taxon>Bacillales</taxon>
        <taxon>Paenibacillaceae</taxon>
        <taxon>Paenibacillus</taxon>
    </lineage>
</organism>
<evidence type="ECO:0000259" key="9">
    <source>
        <dbReference type="Pfam" id="PF01757"/>
    </source>
</evidence>
<sequence>MADLRTTTRTIPAAEAVRKERLPELEMLRGLAILGVLTVHATSSAVVEVQNSWVREAYVALNAFSLFCVPAFIFLTGFVLFYNYFDRPMTRSGLGAFYGKRLKQLVVPYISVSLGYELAVSALKHRSWEPADILGRFGKHLLNGGAYPHLYYVIITIQLYVLFPLLLLLFRKLRLPAAWAVPLGFGAQWAFYLLHLNVWHLEAKGSWSFTYFAAFLLGAYGGMRPDALKSWLGVGDQGRGRGGKLRFGLIAALWLAVSAGFLRMHVAYRSGGTVPEGYWFEIGYNLFTLLTTLVLLGACFRIVKGRMAGKPSAVLADLGALSFGVYLVHPFFLLLYHRHPPASATPLVYHLWTAGGFVFALGASLLVLLPAHRYIRGAWLVLGPAPPKFGPKPNAEAAQEGTAAPEVRLKEATE</sequence>
<dbReference type="PANTHER" id="PTHR40074:SF2">
    <property type="entry name" value="O-ACETYLTRANSFERASE WECH"/>
    <property type="match status" value="1"/>
</dbReference>
<keyword evidence="6 8" id="KW-0472">Membrane</keyword>
<feature type="transmembrane region" description="Helical" evidence="8">
    <location>
        <begin position="315"/>
        <end position="337"/>
    </location>
</feature>
<evidence type="ECO:0000256" key="4">
    <source>
        <dbReference type="ARBA" id="ARBA00022692"/>
    </source>
</evidence>
<comment type="similarity">
    <text evidence="2">Belongs to the acyltransferase 3 family.</text>
</comment>
<dbReference type="GO" id="GO:0016746">
    <property type="term" value="F:acyltransferase activity"/>
    <property type="evidence" value="ECO:0007669"/>
    <property type="project" value="UniProtKB-KW"/>
</dbReference>
<dbReference type="PANTHER" id="PTHR40074">
    <property type="entry name" value="O-ACETYLTRANSFERASE WECH"/>
    <property type="match status" value="1"/>
</dbReference>
<dbReference type="Pfam" id="PF01757">
    <property type="entry name" value="Acyl_transf_3"/>
    <property type="match status" value="1"/>
</dbReference>
<feature type="transmembrane region" description="Helical" evidence="8">
    <location>
        <begin position="177"/>
        <end position="194"/>
    </location>
</feature>
<feature type="domain" description="Acyltransferase 3" evidence="9">
    <location>
        <begin position="24"/>
        <end position="367"/>
    </location>
</feature>
<evidence type="ECO:0000256" key="3">
    <source>
        <dbReference type="ARBA" id="ARBA00022475"/>
    </source>
</evidence>
<keyword evidence="11" id="KW-1185">Reference proteome</keyword>
<name>A0ABS3W8W3_9BACL</name>
<gene>
    <name evidence="10" type="ORF">I8J29_11055</name>
</gene>
<evidence type="ECO:0000256" key="1">
    <source>
        <dbReference type="ARBA" id="ARBA00004651"/>
    </source>
</evidence>
<comment type="subcellular location">
    <subcellularLocation>
        <location evidence="1">Cell membrane</location>
        <topology evidence="1">Multi-pass membrane protein</topology>
    </subcellularLocation>
</comment>
<dbReference type="EMBL" id="JAGGDJ010000005">
    <property type="protein sequence ID" value="MBO7744738.1"/>
    <property type="molecule type" value="Genomic_DNA"/>
</dbReference>
<keyword evidence="5 8" id="KW-1133">Transmembrane helix</keyword>
<protein>
    <submittedName>
        <fullName evidence="10">Acyltransferase</fullName>
    </submittedName>
</protein>
<evidence type="ECO:0000313" key="11">
    <source>
        <dbReference type="Proteomes" id="UP000670947"/>
    </source>
</evidence>
<evidence type="ECO:0000256" key="5">
    <source>
        <dbReference type="ARBA" id="ARBA00022989"/>
    </source>
</evidence>
<evidence type="ECO:0000313" key="10">
    <source>
        <dbReference type="EMBL" id="MBO7744738.1"/>
    </source>
</evidence>
<dbReference type="InterPro" id="IPR002656">
    <property type="entry name" value="Acyl_transf_3_dom"/>
</dbReference>
<reference evidence="10 11" key="1">
    <citation type="submission" date="2021-03" db="EMBL/GenBank/DDBJ databases">
        <title>Paenibacillus artemisicola MWE-103 whole genome sequence.</title>
        <authorList>
            <person name="Ham Y.J."/>
        </authorList>
    </citation>
    <scope>NUCLEOTIDE SEQUENCE [LARGE SCALE GENOMIC DNA]</scope>
    <source>
        <strain evidence="10 11">MWE-103</strain>
    </source>
</reference>
<proteinExistence type="inferred from homology"/>
<keyword evidence="10" id="KW-0808">Transferase</keyword>